<reference evidence="1" key="1">
    <citation type="journal article" date="2021" name="Proc. Natl. Acad. Sci. U.S.A.">
        <title>A Catalog of Tens of Thousands of Viruses from Human Metagenomes Reveals Hidden Associations with Chronic Diseases.</title>
        <authorList>
            <person name="Tisza M.J."/>
            <person name="Buck C.B."/>
        </authorList>
    </citation>
    <scope>NUCLEOTIDE SEQUENCE</scope>
    <source>
        <strain evidence="1">Ctiha2</strain>
    </source>
</reference>
<evidence type="ECO:0000313" key="1">
    <source>
        <dbReference type="EMBL" id="DAE30574.1"/>
    </source>
</evidence>
<protein>
    <submittedName>
        <fullName evidence="1">Uncharacterized protein</fullName>
    </submittedName>
</protein>
<proteinExistence type="predicted"/>
<name>A0A8S5RGQ6_9VIRU</name>
<sequence length="127" mass="15201">MKRQIRRGVFETNSSSTHSLTMCSKKEYDEFEKGNMYIERWGSHKLYTKEEMIEKFKQAVDWRTKAPKYPGIDWNNDDEFNRVLAESDYCTSEEYWNNVSEEYETFEESYTGANGETVYAFGYYGYN</sequence>
<organism evidence="1">
    <name type="scientific">virus sp. ctiha2</name>
    <dbReference type="NCBI Taxonomy" id="2827299"/>
    <lineage>
        <taxon>Viruses</taxon>
    </lineage>
</organism>
<dbReference type="EMBL" id="BK059104">
    <property type="protein sequence ID" value="DAE30574.1"/>
    <property type="molecule type" value="Genomic_DNA"/>
</dbReference>
<accession>A0A8S5RGQ6</accession>